<protein>
    <recommendedName>
        <fullName evidence="4">GGDEF domain-containing protein</fullName>
    </recommendedName>
</protein>
<dbReference type="RefSeq" id="WP_133065569.1">
    <property type="nucleotide sequence ID" value="NZ_NOXU01000031.1"/>
</dbReference>
<accession>A0A255YVI9</accession>
<evidence type="ECO:0008006" key="4">
    <source>
        <dbReference type="Google" id="ProtNLM"/>
    </source>
</evidence>
<evidence type="ECO:0000256" key="1">
    <source>
        <dbReference type="SAM" id="MobiDB-lite"/>
    </source>
</evidence>
<name>A0A255YVI9_9PROT</name>
<evidence type="ECO:0000313" key="2">
    <source>
        <dbReference type="EMBL" id="OYQ32665.1"/>
    </source>
</evidence>
<dbReference type="EMBL" id="NOXU01000031">
    <property type="protein sequence ID" value="OYQ32665.1"/>
    <property type="molecule type" value="Genomic_DNA"/>
</dbReference>
<evidence type="ECO:0000313" key="3">
    <source>
        <dbReference type="Proteomes" id="UP000216998"/>
    </source>
</evidence>
<organism evidence="2 3">
    <name type="scientific">Niveispirillum lacus</name>
    <dbReference type="NCBI Taxonomy" id="1981099"/>
    <lineage>
        <taxon>Bacteria</taxon>
        <taxon>Pseudomonadati</taxon>
        <taxon>Pseudomonadota</taxon>
        <taxon>Alphaproteobacteria</taxon>
        <taxon>Rhodospirillales</taxon>
        <taxon>Azospirillaceae</taxon>
        <taxon>Niveispirillum</taxon>
    </lineage>
</organism>
<keyword evidence="3" id="KW-1185">Reference proteome</keyword>
<gene>
    <name evidence="2" type="ORF">CHU95_18020</name>
</gene>
<reference evidence="2 3" key="1">
    <citation type="submission" date="2017-07" db="EMBL/GenBank/DDBJ databases">
        <title>Niveispirillum cyanobacteriorum sp. nov., isolated from cyanobacterial aggregates in a eutrophic lake.</title>
        <authorList>
            <person name="Cai H."/>
        </authorList>
    </citation>
    <scope>NUCLEOTIDE SEQUENCE [LARGE SCALE GENOMIC DNA]</scope>
    <source>
        <strain evidence="3">TH1-14</strain>
    </source>
</reference>
<dbReference type="AlphaFoldDB" id="A0A255YVI9"/>
<feature type="compositionally biased region" description="Pro residues" evidence="1">
    <location>
        <begin position="35"/>
        <end position="47"/>
    </location>
</feature>
<comment type="caution">
    <text evidence="2">The sequence shown here is derived from an EMBL/GenBank/DDBJ whole genome shotgun (WGS) entry which is preliminary data.</text>
</comment>
<dbReference type="OrthoDB" id="7335474at2"/>
<proteinExistence type="predicted"/>
<feature type="region of interest" description="Disordered" evidence="1">
    <location>
        <begin position="16"/>
        <end position="47"/>
    </location>
</feature>
<sequence>MRKLMATVLKSLFGGADQSAKARGRPRLKFRRPEPAPQPEPAPVPVPPDMAAGHDHDLALRLRRIFDGRDPTQAGSIHLLGLGSLHEKLGARWPEVAARVHSLAGKLLNQHLSPQDAWFRHGDESYVVVFAQLGPEQARLICAKVVEELQVMLLGHADTDSITVRTMVHEIGSEVMMVPASLTDMLEGAKHRAHTQGMGTSPTLIQPRGLRPPLMARASPPVVRYRPVWDVKKQILSLYMARCHVKRDGRQLLWGYDCLDDPEDVAGILDLDLHVAREALETALELYENRFRFFLSLPLHFESLAATSRRQEVMNTLRTIPRHLLPFMTYHLYHVPAGVPGGRLSELVSALKPFGRTVMLEQTVAGMGLAAAEAAGVRVVNITLPYDASVDRWRPEITRFVANASRHHLLPAVEGVSSLEMEALCEEAGVRFLSGDLIGDWTEVPEHVVRRSRDDFERHSVSIKNRQHE</sequence>
<dbReference type="Proteomes" id="UP000216998">
    <property type="component" value="Unassembled WGS sequence"/>
</dbReference>